<dbReference type="GO" id="GO:0008270">
    <property type="term" value="F:zinc ion binding"/>
    <property type="evidence" value="ECO:0007669"/>
    <property type="project" value="UniProtKB-UniRule"/>
</dbReference>
<dbReference type="Pfam" id="PF08271">
    <property type="entry name" value="Zn_Ribbon_TF"/>
    <property type="match status" value="1"/>
</dbReference>
<evidence type="ECO:0000313" key="11">
    <source>
        <dbReference type="Proteomes" id="UP000050535"/>
    </source>
</evidence>
<evidence type="ECO:0000256" key="5">
    <source>
        <dbReference type="ARBA" id="ARBA00022833"/>
    </source>
</evidence>
<dbReference type="STRING" id="699431.SY89_00112"/>
<sequence>MPTSNIYDRGFDEAVQWGTTNPCPECGGEVRMNTAETVCEDCGLVIDDQAIDHGPEWHVDDEGEHRRTGAPLTAARHDRGLSTRIGSGQDAAGRELDPEKRRRLARLRREHARARWQSTQDRNLGHGLTEIRRIASALGLPASVRDQACQLFRTAQNEGLLPGRSIEAMAAASVFAVCRCNGHSRLIADVAPVAQVAQSRVENAYTVLNEALGLPTSPMAPPQFVPRLASELGCTDAVQHDATRLAEQAVDAGITTGVHPAGFAAACLYMAACANDAPLTQADAATAAEVTMETVRAHRDRLLSVVE</sequence>
<dbReference type="RefSeq" id="WP_054582702.1">
    <property type="nucleotide sequence ID" value="NZ_LGUC01000001.1"/>
</dbReference>
<dbReference type="InterPro" id="IPR023484">
    <property type="entry name" value="TFIIB_arc"/>
</dbReference>
<name>A0A0P7H7M6_9EURY</name>
<keyword evidence="10" id="KW-0648">Protein biosynthesis</keyword>
<dbReference type="Gene3D" id="1.10.472.170">
    <property type="match status" value="1"/>
</dbReference>
<dbReference type="PATRIC" id="fig|699431.3.peg.123"/>
<dbReference type="InterPro" id="IPR036915">
    <property type="entry name" value="Cyclin-like_sf"/>
</dbReference>
<comment type="caution">
    <text evidence="10">The sequence shown here is derived from an EMBL/GenBank/DDBJ whole genome shotgun (WGS) entry which is preliminary data.</text>
</comment>
<keyword evidence="4" id="KW-0863">Zinc-finger</keyword>
<evidence type="ECO:0000256" key="2">
    <source>
        <dbReference type="ARBA" id="ARBA00022723"/>
    </source>
</evidence>
<dbReference type="GO" id="GO:0003700">
    <property type="term" value="F:DNA-binding transcription factor activity"/>
    <property type="evidence" value="ECO:0007669"/>
    <property type="project" value="UniProtKB-UniRule"/>
</dbReference>
<dbReference type="HAMAP" id="MF_00383">
    <property type="entry name" value="TF2B_arch"/>
    <property type="match status" value="1"/>
</dbReference>
<evidence type="ECO:0000256" key="1">
    <source>
        <dbReference type="ARBA" id="ARBA00010857"/>
    </source>
</evidence>
<protein>
    <recommendedName>
        <fullName evidence="8">Transcription initiation factor IIB</fullName>
        <shortName evidence="8">TFIIB</shortName>
    </recommendedName>
</protein>
<feature type="domain" description="Cyclin-like" evidence="9">
    <location>
        <begin position="223"/>
        <end position="304"/>
    </location>
</feature>
<feature type="binding site" evidence="8">
    <location>
        <position position="42"/>
    </location>
    <ligand>
        <name>Zn(2+)</name>
        <dbReference type="ChEBI" id="CHEBI:29105"/>
    </ligand>
</feature>
<evidence type="ECO:0000259" key="9">
    <source>
        <dbReference type="SMART" id="SM00385"/>
    </source>
</evidence>
<dbReference type="AlphaFoldDB" id="A0A0P7H7M6"/>
<dbReference type="Pfam" id="PF00382">
    <property type="entry name" value="TFIIB"/>
    <property type="match status" value="2"/>
</dbReference>
<dbReference type="SUPFAM" id="SSF57783">
    <property type="entry name" value="Zinc beta-ribbon"/>
    <property type="match status" value="1"/>
</dbReference>
<dbReference type="InterPro" id="IPR013150">
    <property type="entry name" value="TFIIB_cyclin"/>
</dbReference>
<keyword evidence="2 8" id="KW-0479">Metal-binding</keyword>
<dbReference type="GO" id="GO:0070897">
    <property type="term" value="P:transcription preinitiation complex assembly"/>
    <property type="evidence" value="ECO:0007669"/>
    <property type="project" value="InterPro"/>
</dbReference>
<evidence type="ECO:0000256" key="6">
    <source>
        <dbReference type="ARBA" id="ARBA00023015"/>
    </source>
</evidence>
<reference evidence="11" key="1">
    <citation type="submission" date="2013-11" db="EMBL/GenBank/DDBJ databases">
        <authorList>
            <person name="Hoang H.T."/>
            <person name="Killian M.L."/>
            <person name="Madson D.M."/>
            <person name="Arruda P.H.E."/>
            <person name="Sun D."/>
            <person name="Schwartz K.J."/>
            <person name="Yoon K."/>
        </authorList>
    </citation>
    <scope>NUCLEOTIDE SEQUENCE [LARGE SCALE GENOMIC DNA]</scope>
    <source>
        <strain evidence="11">CDK2</strain>
    </source>
</reference>
<dbReference type="PRINTS" id="PR00685">
    <property type="entry name" value="TIFACTORIIB"/>
</dbReference>
<keyword evidence="3 8" id="KW-0677">Repeat</keyword>
<dbReference type="Gene3D" id="1.10.472.10">
    <property type="entry name" value="Cyclin-like"/>
    <property type="match status" value="1"/>
</dbReference>
<keyword evidence="5 8" id="KW-0862">Zinc</keyword>
<feature type="repeat" description="1" evidence="8">
    <location>
        <begin position="129"/>
        <end position="212"/>
    </location>
</feature>
<dbReference type="InterPro" id="IPR013137">
    <property type="entry name" value="Znf_TFIIB"/>
</dbReference>
<dbReference type="GO" id="GO:0003743">
    <property type="term" value="F:translation initiation factor activity"/>
    <property type="evidence" value="ECO:0007669"/>
    <property type="project" value="UniProtKB-KW"/>
</dbReference>
<comment type="caution">
    <text evidence="8">Lacks conserved residue(s) required for the propagation of feature annotation.</text>
</comment>
<evidence type="ECO:0000256" key="3">
    <source>
        <dbReference type="ARBA" id="ARBA00022737"/>
    </source>
</evidence>
<organism evidence="10 11">
    <name type="scientific">Halolamina pelagica</name>
    <dbReference type="NCBI Taxonomy" id="699431"/>
    <lineage>
        <taxon>Archaea</taxon>
        <taxon>Methanobacteriati</taxon>
        <taxon>Methanobacteriota</taxon>
        <taxon>Stenosarchaea group</taxon>
        <taxon>Halobacteria</taxon>
        <taxon>Halobacteriales</taxon>
        <taxon>Haloferacaceae</taxon>
    </lineage>
</organism>
<evidence type="ECO:0000256" key="8">
    <source>
        <dbReference type="HAMAP-Rule" id="MF_00383"/>
    </source>
</evidence>
<comment type="function">
    <text evidence="8">Stabilizes TBP binding to an archaeal box-A promoter. Also responsible for recruiting RNA polymerase II to the pre-initiation complex (DNA-TBP-TFIIB).</text>
</comment>
<dbReference type="PANTHER" id="PTHR11618:SF13">
    <property type="entry name" value="TRANSCRIPTION INITIATION FACTOR IIB"/>
    <property type="match status" value="1"/>
</dbReference>
<keyword evidence="11" id="KW-1185">Reference proteome</keyword>
<dbReference type="InterPro" id="IPR000812">
    <property type="entry name" value="TFIIB"/>
</dbReference>
<dbReference type="SMART" id="SM00385">
    <property type="entry name" value="CYCLIN"/>
    <property type="match status" value="2"/>
</dbReference>
<accession>A0A0P7H7M6</accession>
<keyword evidence="7 8" id="KW-0804">Transcription</keyword>
<dbReference type="InterPro" id="IPR013763">
    <property type="entry name" value="Cyclin-like_dom"/>
</dbReference>
<evidence type="ECO:0000256" key="4">
    <source>
        <dbReference type="ARBA" id="ARBA00022771"/>
    </source>
</evidence>
<dbReference type="GO" id="GO:0017025">
    <property type="term" value="F:TBP-class protein binding"/>
    <property type="evidence" value="ECO:0007669"/>
    <property type="project" value="InterPro"/>
</dbReference>
<feature type="binding site" evidence="8">
    <location>
        <position position="23"/>
    </location>
    <ligand>
        <name>Zn(2+)</name>
        <dbReference type="ChEBI" id="CHEBI:29105"/>
    </ligand>
</feature>
<comment type="similarity">
    <text evidence="1 8">Belongs to the TFIIB family.</text>
</comment>
<evidence type="ECO:0000256" key="7">
    <source>
        <dbReference type="ARBA" id="ARBA00023163"/>
    </source>
</evidence>
<feature type="binding site" evidence="8">
    <location>
        <position position="39"/>
    </location>
    <ligand>
        <name>Zn(2+)</name>
        <dbReference type="ChEBI" id="CHEBI:29105"/>
    </ligand>
</feature>
<dbReference type="GO" id="GO:0097550">
    <property type="term" value="C:transcription preinitiation complex"/>
    <property type="evidence" value="ECO:0007669"/>
    <property type="project" value="TreeGrafter"/>
</dbReference>
<dbReference type="SUPFAM" id="SSF47954">
    <property type="entry name" value="Cyclin-like"/>
    <property type="match status" value="2"/>
</dbReference>
<feature type="domain" description="Cyclin-like" evidence="9">
    <location>
        <begin position="129"/>
        <end position="210"/>
    </location>
</feature>
<keyword evidence="6 8" id="KW-0805">Transcription regulation</keyword>
<dbReference type="Proteomes" id="UP000050535">
    <property type="component" value="Unassembled WGS sequence"/>
</dbReference>
<dbReference type="OrthoDB" id="7429at2157"/>
<keyword evidence="10" id="KW-0396">Initiation factor</keyword>
<feature type="binding site" evidence="8">
    <location>
        <position position="26"/>
    </location>
    <ligand>
        <name>Zn(2+)</name>
        <dbReference type="ChEBI" id="CHEBI:29105"/>
    </ligand>
</feature>
<dbReference type="PANTHER" id="PTHR11618">
    <property type="entry name" value="TRANSCRIPTION INITIATION FACTOR IIB-RELATED"/>
    <property type="match status" value="1"/>
</dbReference>
<dbReference type="EMBL" id="LGUC01000001">
    <property type="protein sequence ID" value="KPN29399.1"/>
    <property type="molecule type" value="Genomic_DNA"/>
</dbReference>
<gene>
    <name evidence="10" type="primary">tfb2_1</name>
    <name evidence="8" type="synonym">tfb</name>
    <name evidence="10" type="ORF">SY89_00112</name>
</gene>
<evidence type="ECO:0000313" key="10">
    <source>
        <dbReference type="EMBL" id="KPN29399.1"/>
    </source>
</evidence>
<proteinExistence type="inferred from homology"/>